<accession>A0A096AM11</accession>
<keyword evidence="3" id="KW-1185">Reference proteome</keyword>
<comment type="caution">
    <text evidence="2">The sequence shown here is derived from an EMBL/GenBank/DDBJ whole genome shotgun (WGS) entry which is preliminary data.</text>
</comment>
<dbReference type="InterPro" id="IPR036866">
    <property type="entry name" value="RibonucZ/Hydroxyglut_hydro"/>
</dbReference>
<dbReference type="InterPro" id="IPR050662">
    <property type="entry name" value="Sec-metab_biosynth-thioest"/>
</dbReference>
<dbReference type="InterPro" id="IPR048933">
    <property type="entry name" value="B_lactamase-like_C"/>
</dbReference>
<reference evidence="2 3" key="1">
    <citation type="submission" date="2014-07" db="EMBL/GenBank/DDBJ databases">
        <authorList>
            <person name="McCorrison J."/>
            <person name="Sanka R."/>
            <person name="Torralba M."/>
            <person name="Gillis M."/>
            <person name="Haft D.H."/>
            <person name="Methe B."/>
            <person name="Sutton G."/>
            <person name="Nelson K.E."/>
        </authorList>
    </citation>
    <scope>NUCLEOTIDE SEQUENCE [LARGE SCALE GENOMIC DNA]</scope>
    <source>
        <strain evidence="2 3">DNF00040</strain>
    </source>
</reference>
<dbReference type="Gene3D" id="3.60.15.10">
    <property type="entry name" value="Ribonuclease Z/Hydroxyacylglutathione hydrolase-like"/>
    <property type="match status" value="1"/>
</dbReference>
<evidence type="ECO:0000313" key="2">
    <source>
        <dbReference type="EMBL" id="KGF31697.1"/>
    </source>
</evidence>
<feature type="domain" description="Metallo-beta-lactamase" evidence="1">
    <location>
        <begin position="42"/>
        <end position="265"/>
    </location>
</feature>
<protein>
    <submittedName>
        <fullName evidence="2">Zn-dependent hydrolase</fullName>
    </submittedName>
</protein>
<dbReference type="InterPro" id="IPR001279">
    <property type="entry name" value="Metallo-B-lactamas"/>
</dbReference>
<dbReference type="Gene3D" id="1.10.10.10">
    <property type="entry name" value="Winged helix-like DNA-binding domain superfamily/Winged helix DNA-binding domain"/>
    <property type="match status" value="1"/>
</dbReference>
<dbReference type="SMART" id="SM00849">
    <property type="entry name" value="Lactamase_B"/>
    <property type="match status" value="1"/>
</dbReference>
<evidence type="ECO:0000313" key="3">
    <source>
        <dbReference type="Proteomes" id="UP000029629"/>
    </source>
</evidence>
<gene>
    <name evidence="2" type="ORF">HMPREF2130_02875</name>
</gene>
<dbReference type="EMBL" id="JRNI01000011">
    <property type="protein sequence ID" value="KGF31697.1"/>
    <property type="molecule type" value="Genomic_DNA"/>
</dbReference>
<dbReference type="PANTHER" id="PTHR23131">
    <property type="entry name" value="ENDORIBONUCLEASE LACTB2"/>
    <property type="match status" value="1"/>
</dbReference>
<dbReference type="AlphaFoldDB" id="A0A096AM11"/>
<dbReference type="InterPro" id="IPR036388">
    <property type="entry name" value="WH-like_DNA-bd_sf"/>
</dbReference>
<dbReference type="Proteomes" id="UP000029629">
    <property type="component" value="Unassembled WGS sequence"/>
</dbReference>
<dbReference type="GO" id="GO:0016787">
    <property type="term" value="F:hydrolase activity"/>
    <property type="evidence" value="ECO:0007669"/>
    <property type="project" value="UniProtKB-KW"/>
</dbReference>
<dbReference type="PANTHER" id="PTHR23131:SF4">
    <property type="entry name" value="METALLO-BETA-LACTAMASE SUPERFAMILY POTEIN"/>
    <property type="match status" value="1"/>
</dbReference>
<organism evidence="2 3">
    <name type="scientific">Oligella urethralis DNF00040</name>
    <dbReference type="NCBI Taxonomy" id="1401065"/>
    <lineage>
        <taxon>Bacteria</taxon>
        <taxon>Pseudomonadati</taxon>
        <taxon>Pseudomonadota</taxon>
        <taxon>Betaproteobacteria</taxon>
        <taxon>Burkholderiales</taxon>
        <taxon>Alcaligenaceae</taxon>
        <taxon>Oligella</taxon>
    </lineage>
</organism>
<dbReference type="Pfam" id="PF21221">
    <property type="entry name" value="B_lactamase-like_C"/>
    <property type="match status" value="1"/>
</dbReference>
<name>A0A096AM11_9BURK</name>
<evidence type="ECO:0000259" key="1">
    <source>
        <dbReference type="SMART" id="SM00849"/>
    </source>
</evidence>
<dbReference type="RefSeq" id="WP_036557892.1">
    <property type="nucleotide sequence ID" value="NZ_JRNI01000011.1"/>
</dbReference>
<keyword evidence="2" id="KW-0378">Hydrolase</keyword>
<dbReference type="SUPFAM" id="SSF56281">
    <property type="entry name" value="Metallo-hydrolase/oxidoreductase"/>
    <property type="match status" value="1"/>
</dbReference>
<dbReference type="eggNOG" id="COG0491">
    <property type="taxonomic scope" value="Bacteria"/>
</dbReference>
<proteinExistence type="predicted"/>
<dbReference type="OrthoDB" id="2971563at2"/>
<dbReference type="Pfam" id="PF00753">
    <property type="entry name" value="Lactamase_B"/>
    <property type="match status" value="1"/>
</dbReference>
<sequence>MNENEKKLSYPFAEDLPAEGYAIEVAPGVKWIRLPLPFALDHINCWLIADEYEGQKGWTMVDCGINKPVVREVWEQIFANELDGLPIVRVMVTHMHPDHVGLAGWHCSRWNVSLWMSMTDYFVARCWTMDTKGAGTGGQGAVAHFARHGLLDKDSQQKILERANYYPGLVYPPPSSFNRLIDERVIDIGGHAWTLISGYGHAPEHISLYCPDLAVLISGDMLLPRISTNVSVFDFEPEANPLPLYLNSVVKFLDLPDDTLVLPSHGRPFKGIKERVTQQLAHHEDRLREVLDLCVEPTCAAEVVPKMFKRPLDLHQLTFAMGEALAHLQALYYEGKLSRAADDLGVLRYQKIDE</sequence>